<evidence type="ECO:0000313" key="5">
    <source>
        <dbReference type="EMBL" id="CDS39704.1"/>
    </source>
</evidence>
<dbReference type="OrthoDB" id="2365484at2759"/>
<dbReference type="CDD" id="cd06090">
    <property type="entry name" value="KOW_RPL27"/>
    <property type="match status" value="1"/>
</dbReference>
<dbReference type="GO" id="GO:0003735">
    <property type="term" value="F:structural constituent of ribosome"/>
    <property type="evidence" value="ECO:0007669"/>
    <property type="project" value="InterPro"/>
</dbReference>
<dbReference type="SUPFAM" id="SSF50104">
    <property type="entry name" value="Translation proteins SH3-like domain"/>
    <property type="match status" value="1"/>
</dbReference>
<evidence type="ECO:0000313" key="6">
    <source>
        <dbReference type="Proteomes" id="UP000017246"/>
    </source>
</evidence>
<gene>
    <name evidence="5" type="ORF">EmuJ_000724800</name>
</gene>
<dbReference type="eggNOG" id="KOG3418">
    <property type="taxonomic scope" value="Eukaryota"/>
</dbReference>
<reference evidence="5" key="1">
    <citation type="journal article" date="2013" name="Nature">
        <title>The genomes of four tapeworm species reveal adaptations to parasitism.</title>
        <authorList>
            <person name="Tsai I.J."/>
            <person name="Zarowiecki M."/>
            <person name="Holroyd N."/>
            <person name="Garciarrubio A."/>
            <person name="Sanchez-Flores A."/>
            <person name="Brooks K.L."/>
            <person name="Tracey A."/>
            <person name="Bobes R.J."/>
            <person name="Fragoso G."/>
            <person name="Sciutto E."/>
            <person name="Aslett M."/>
            <person name="Beasley H."/>
            <person name="Bennett H.M."/>
            <person name="Cai J."/>
            <person name="Camicia F."/>
            <person name="Clark R."/>
            <person name="Cucher M."/>
            <person name="De Silva N."/>
            <person name="Day T.A."/>
            <person name="Deplazes P."/>
            <person name="Estrada K."/>
            <person name="Fernandez C."/>
            <person name="Holland P.W."/>
            <person name="Hou J."/>
            <person name="Hu S."/>
            <person name="Huckvale T."/>
            <person name="Hung S.S."/>
            <person name="Kamenetzky L."/>
            <person name="Keane J.A."/>
            <person name="Kiss F."/>
            <person name="Koziol U."/>
            <person name="Lambert O."/>
            <person name="Liu K."/>
            <person name="Luo X."/>
            <person name="Luo Y."/>
            <person name="Macchiaroli N."/>
            <person name="Nichol S."/>
            <person name="Paps J."/>
            <person name="Parkinson J."/>
            <person name="Pouchkina-Stantcheva N."/>
            <person name="Riddiford N."/>
            <person name="Rosenzvit M."/>
            <person name="Salinas G."/>
            <person name="Wasmuth J.D."/>
            <person name="Zamanian M."/>
            <person name="Zheng Y."/>
            <person name="Cai X."/>
            <person name="Soberon X."/>
            <person name="Olson P.D."/>
            <person name="Laclette J.P."/>
            <person name="Brehm K."/>
            <person name="Berriman M."/>
            <person name="Garciarrubio A."/>
            <person name="Bobes R.J."/>
            <person name="Fragoso G."/>
            <person name="Sanchez-Flores A."/>
            <person name="Estrada K."/>
            <person name="Cevallos M.A."/>
            <person name="Morett E."/>
            <person name="Gonzalez V."/>
            <person name="Portillo T."/>
            <person name="Ochoa-Leyva A."/>
            <person name="Jose M.V."/>
            <person name="Sciutto E."/>
            <person name="Landa A."/>
            <person name="Jimenez L."/>
            <person name="Valdes V."/>
            <person name="Carrero J.C."/>
            <person name="Larralde C."/>
            <person name="Morales-Montor J."/>
            <person name="Limon-Lason J."/>
            <person name="Soberon X."/>
            <person name="Laclette J.P."/>
        </authorList>
    </citation>
    <scope>NUCLEOTIDE SEQUENCE [LARGE SCALE GENOMIC DNA]</scope>
</reference>
<evidence type="ECO:0000256" key="1">
    <source>
        <dbReference type="ARBA" id="ARBA00009124"/>
    </source>
</evidence>
<dbReference type="STRING" id="6211.A0A068YBW0"/>
<proteinExistence type="inferred from homology"/>
<dbReference type="InterPro" id="IPR008991">
    <property type="entry name" value="Translation_prot_SH3-like_sf"/>
</dbReference>
<sequence length="163" mass="18635">MVVCLSALIFCLSCHTSARFDSSCRVRLGGSFCFAINLRSNMRLMRPGMAVIVLSGKYAGRKAIIIKNYDDGSTQKPYGHALVVGIDRYPRRILRRMSKKRIEGRSKIKPFIKLINYNHIMPTRHTINIQFNTSVVNKNCLVDKPKKRTALLEAKMKLQERYG</sequence>
<keyword evidence="3" id="KW-0687">Ribonucleoprotein</keyword>
<dbReference type="Pfam" id="PF01777">
    <property type="entry name" value="Ribosomal_L27e"/>
    <property type="match status" value="1"/>
</dbReference>
<keyword evidence="4" id="KW-0732">Signal</keyword>
<evidence type="ECO:0000256" key="2">
    <source>
        <dbReference type="ARBA" id="ARBA00022980"/>
    </source>
</evidence>
<protein>
    <submittedName>
        <fullName evidence="5">60S ribosomal protein L27</fullName>
    </submittedName>
</protein>
<reference evidence="5" key="2">
    <citation type="submission" date="2015-11" db="EMBL/GenBank/DDBJ databases">
        <authorList>
            <person name="Zhang Y."/>
            <person name="Guo Z."/>
        </authorList>
    </citation>
    <scope>NUCLEOTIDE SEQUENCE</scope>
</reference>
<dbReference type="InterPro" id="IPR041991">
    <property type="entry name" value="Ribosomal_eL27_KOW"/>
</dbReference>
<evidence type="ECO:0000256" key="4">
    <source>
        <dbReference type="SAM" id="SignalP"/>
    </source>
</evidence>
<keyword evidence="2 5" id="KW-0689">Ribosomal protein</keyword>
<dbReference type="GO" id="GO:0006412">
    <property type="term" value="P:translation"/>
    <property type="evidence" value="ECO:0007669"/>
    <property type="project" value="InterPro"/>
</dbReference>
<dbReference type="GO" id="GO:1990904">
    <property type="term" value="C:ribonucleoprotein complex"/>
    <property type="evidence" value="ECO:0007669"/>
    <property type="project" value="UniProtKB-KW"/>
</dbReference>
<dbReference type="PANTHER" id="PTHR10497">
    <property type="entry name" value="60S RIBOSOMAL PROTEIN L27"/>
    <property type="match status" value="1"/>
</dbReference>
<dbReference type="GO" id="GO:0005840">
    <property type="term" value="C:ribosome"/>
    <property type="evidence" value="ECO:0007669"/>
    <property type="project" value="UniProtKB-KW"/>
</dbReference>
<dbReference type="AlphaFoldDB" id="A0A068YBW0"/>
<dbReference type="OMA" id="LKHKTQQ"/>
<organism evidence="5 6">
    <name type="scientific">Echinococcus multilocularis</name>
    <name type="common">Fox tapeworm</name>
    <dbReference type="NCBI Taxonomy" id="6211"/>
    <lineage>
        <taxon>Eukaryota</taxon>
        <taxon>Metazoa</taxon>
        <taxon>Spiralia</taxon>
        <taxon>Lophotrochozoa</taxon>
        <taxon>Platyhelminthes</taxon>
        <taxon>Cestoda</taxon>
        <taxon>Eucestoda</taxon>
        <taxon>Cyclophyllidea</taxon>
        <taxon>Taeniidae</taxon>
        <taxon>Echinococcus</taxon>
    </lineage>
</organism>
<dbReference type="Gene3D" id="2.30.30.770">
    <property type="match status" value="1"/>
</dbReference>
<feature type="chain" id="PRO_5009741675" evidence="4">
    <location>
        <begin position="19"/>
        <end position="163"/>
    </location>
</feature>
<keyword evidence="6" id="KW-1185">Reference proteome</keyword>
<evidence type="ECO:0000256" key="3">
    <source>
        <dbReference type="ARBA" id="ARBA00023274"/>
    </source>
</evidence>
<comment type="similarity">
    <text evidence="1">Belongs to the eukaryotic ribosomal protein eL27 family.</text>
</comment>
<dbReference type="Proteomes" id="UP000017246">
    <property type="component" value="Unassembled WGS sequence"/>
</dbReference>
<dbReference type="InterPro" id="IPR001141">
    <property type="entry name" value="Ribosomal_eL27"/>
</dbReference>
<feature type="signal peptide" evidence="4">
    <location>
        <begin position="1"/>
        <end position="18"/>
    </location>
</feature>
<accession>A0A068YBW0</accession>
<dbReference type="InterPro" id="IPR038655">
    <property type="entry name" value="Ribosomal_eL27_sf"/>
</dbReference>
<name>A0A068YBW0_ECHMU</name>
<dbReference type="EMBL" id="LN902842">
    <property type="protein sequence ID" value="CDS39704.1"/>
    <property type="molecule type" value="Genomic_DNA"/>
</dbReference>